<sequence length="753" mass="78577">MSEMLKGEVTLIRRVLAARLPAWMPGWSAEAALRALRTVLVVPGLFAFSSEVIGDPQVATFAAFGGFATLVMAGFGGTRREKLAAHLGLAVVGSALVALGTVVGSTPALAVLVTLPAAFVVMFAGVAGPAAASGVTAALVAYVLPAAMPGTAEMIPSRLAGWWMASVAGTAAVLLLSPRPPGHRLRACAAACGDALADQLDAALRNELTPEHAEASLAAEHALRGEFTATPYRPTGLGTTDQALDNLVGLLEWCTAVVCESLAEYRDLSTVPAVERELLTATARTLHDLAAVLSDERVTPDLPALRECLEASVAHLRGLGVVEARYRDAVHLSFHARTLALVVQQATEDALIAMRRADPDTIAGRRRRWYGLPGDPPSAGPRVVEERRPREEAPRTAALAGAATVTLRHVSVRSAWFLNSVRGAVALAAAIAVADLTGVQHGFWVVLGTLSVLRTSAASTGATAMRALAGTVAGFVVGALLLLTLGTGPAALWVALPVAMAVGAYAPGTAPFAVGQAAFTVMVSVLYNLVAPAGWRVGMLRLEDVAIGCAVSLVVGVLLWPRGASAVVGDALADAFRRGGDYLCQSVAWALGVRPSPPDAAPAVTAGLRLDDALRGFLAEQGTKHLSKEELWRLVGGTVRLRLTGLSMAGLPSPDAEPDPASRALSAQATRLTGWFDEVAGHLGPPAGRPFVPLRPPSPESLRLARSALDASDRNIACTLWVAQHLEHVVPYLEDLTGPADQIARLRRAPWWR</sequence>
<keyword evidence="2" id="KW-1003">Cell membrane</keyword>
<evidence type="ECO:0000256" key="7">
    <source>
        <dbReference type="SAM" id="MobiDB-lite"/>
    </source>
</evidence>
<dbReference type="RefSeq" id="WP_285632261.1">
    <property type="nucleotide sequence ID" value="NZ_BSTJ01000013.1"/>
</dbReference>
<evidence type="ECO:0000313" key="11">
    <source>
        <dbReference type="Proteomes" id="UP001165135"/>
    </source>
</evidence>
<evidence type="ECO:0000256" key="5">
    <source>
        <dbReference type="ARBA" id="ARBA00023136"/>
    </source>
</evidence>
<dbReference type="AlphaFoldDB" id="A0A9W6RQM0"/>
<accession>A0A9W6RQM0</accession>
<feature type="transmembrane region" description="Helical" evidence="8">
    <location>
        <begin position="464"/>
        <end position="483"/>
    </location>
</feature>
<feature type="region of interest" description="Disordered" evidence="7">
    <location>
        <begin position="367"/>
        <end position="392"/>
    </location>
</feature>
<evidence type="ECO:0000256" key="1">
    <source>
        <dbReference type="ARBA" id="ARBA00004651"/>
    </source>
</evidence>
<comment type="subcellular location">
    <subcellularLocation>
        <location evidence="1">Cell membrane</location>
        <topology evidence="1">Multi-pass membrane protein</topology>
    </subcellularLocation>
</comment>
<dbReference type="Pfam" id="PF13515">
    <property type="entry name" value="FUSC_2"/>
    <property type="match status" value="1"/>
</dbReference>
<comment type="similarity">
    <text evidence="6">Belongs to the YccS/YhfK family.</text>
</comment>
<evidence type="ECO:0000256" key="8">
    <source>
        <dbReference type="SAM" id="Phobius"/>
    </source>
</evidence>
<feature type="transmembrane region" description="Helical" evidence="8">
    <location>
        <begin position="83"/>
        <end position="102"/>
    </location>
</feature>
<feature type="transmembrane region" description="Helical" evidence="8">
    <location>
        <begin position="512"/>
        <end position="530"/>
    </location>
</feature>
<dbReference type="EMBL" id="BSTJ01000013">
    <property type="protein sequence ID" value="GLY79983.1"/>
    <property type="molecule type" value="Genomic_DNA"/>
</dbReference>
<comment type="caution">
    <text evidence="10">The sequence shown here is derived from an EMBL/GenBank/DDBJ whole genome shotgun (WGS) entry which is preliminary data.</text>
</comment>
<dbReference type="GO" id="GO:0005886">
    <property type="term" value="C:plasma membrane"/>
    <property type="evidence" value="ECO:0007669"/>
    <property type="project" value="UniProtKB-SubCell"/>
</dbReference>
<evidence type="ECO:0000259" key="9">
    <source>
        <dbReference type="Pfam" id="PF13515"/>
    </source>
</evidence>
<dbReference type="PANTHER" id="PTHR30509:SF9">
    <property type="entry name" value="MULTIDRUG RESISTANCE PROTEIN MDTO"/>
    <property type="match status" value="1"/>
</dbReference>
<feature type="transmembrane region" description="Helical" evidence="8">
    <location>
        <begin position="131"/>
        <end position="148"/>
    </location>
</feature>
<feature type="compositionally biased region" description="Basic and acidic residues" evidence="7">
    <location>
        <begin position="383"/>
        <end position="392"/>
    </location>
</feature>
<gene>
    <name evidence="10" type="ORF">Airi01_082500</name>
</gene>
<protein>
    <submittedName>
        <fullName evidence="10">FUSC family protein</fullName>
    </submittedName>
</protein>
<proteinExistence type="inferred from homology"/>
<dbReference type="InterPro" id="IPR049453">
    <property type="entry name" value="Memb_transporter_dom"/>
</dbReference>
<feature type="transmembrane region" description="Helical" evidence="8">
    <location>
        <begin position="423"/>
        <end position="444"/>
    </location>
</feature>
<keyword evidence="3 8" id="KW-0812">Transmembrane</keyword>
<dbReference type="Proteomes" id="UP001165135">
    <property type="component" value="Unassembled WGS sequence"/>
</dbReference>
<feature type="transmembrane region" description="Helical" evidence="8">
    <location>
        <begin position="160"/>
        <end position="177"/>
    </location>
</feature>
<name>A0A9W6RQM0_9ACTN</name>
<feature type="domain" description="Integral membrane bound transporter" evidence="9">
    <location>
        <begin position="430"/>
        <end position="555"/>
    </location>
</feature>
<reference evidence="10" key="1">
    <citation type="submission" date="2023-03" db="EMBL/GenBank/DDBJ databases">
        <title>Actinoallomurus iriomotensis NBRC 103681.</title>
        <authorList>
            <person name="Ichikawa N."/>
            <person name="Sato H."/>
            <person name="Tonouchi N."/>
        </authorList>
    </citation>
    <scope>NUCLEOTIDE SEQUENCE</scope>
    <source>
        <strain evidence="10">NBRC 103681</strain>
    </source>
</reference>
<feature type="transmembrane region" description="Helical" evidence="8">
    <location>
        <begin position="58"/>
        <end position="76"/>
    </location>
</feature>
<evidence type="ECO:0000256" key="2">
    <source>
        <dbReference type="ARBA" id="ARBA00022475"/>
    </source>
</evidence>
<organism evidence="10 11">
    <name type="scientific">Actinoallomurus iriomotensis</name>
    <dbReference type="NCBI Taxonomy" id="478107"/>
    <lineage>
        <taxon>Bacteria</taxon>
        <taxon>Bacillati</taxon>
        <taxon>Actinomycetota</taxon>
        <taxon>Actinomycetes</taxon>
        <taxon>Streptosporangiales</taxon>
        <taxon>Thermomonosporaceae</taxon>
        <taxon>Actinoallomurus</taxon>
    </lineage>
</organism>
<keyword evidence="4 8" id="KW-1133">Transmembrane helix</keyword>
<evidence type="ECO:0000313" key="10">
    <source>
        <dbReference type="EMBL" id="GLY79983.1"/>
    </source>
</evidence>
<evidence type="ECO:0000256" key="4">
    <source>
        <dbReference type="ARBA" id="ARBA00022989"/>
    </source>
</evidence>
<evidence type="ECO:0000256" key="3">
    <source>
        <dbReference type="ARBA" id="ARBA00022692"/>
    </source>
</evidence>
<dbReference type="PANTHER" id="PTHR30509">
    <property type="entry name" value="P-HYDROXYBENZOIC ACID EFFLUX PUMP SUBUNIT-RELATED"/>
    <property type="match status" value="1"/>
</dbReference>
<keyword evidence="5 8" id="KW-0472">Membrane</keyword>
<evidence type="ECO:0000256" key="6">
    <source>
        <dbReference type="ARBA" id="ARBA00043993"/>
    </source>
</evidence>